<dbReference type="Proteomes" id="UP001138997">
    <property type="component" value="Unassembled WGS sequence"/>
</dbReference>
<feature type="transmembrane region" description="Helical" evidence="7">
    <location>
        <begin position="94"/>
        <end position="120"/>
    </location>
</feature>
<sequence>MSSIPHNGAPGPSPGDLAAVSGRRWWILAVACLTQLMVVLDGSIVNIALPTAQQDLGFSDGNRQWVITGYALVFGALLLVGGRLGDLLGWRATFLTGLAGFAVASAIGGAANSFGILLAARIGQGGFGALLAPAALALVTSAFTDTRERHRAFALFSAVTGAGGAIGLVLGGALAEFLSWRWCLYVNLPLVLIAAVGGLWLLERQQAGEQPPLDLRGALLSVTGLVALVYGLSNAETAGWSDGSTLTWIFVGLGLLAAFVWVQARVEAPLLPLGIVLDRNRGGSLIALSVAAAGLSSLFLFLVYYLSTILGYRPLTTGVAFLPLVGAIVVAAQAGPFLIGQVGPRVPVTAGFLIASVSLFSFTRLGLASTYTGDVLPGLLLVGAGIGLVMAPAITAATDRVEHAHAGVASATVTTVQQVGYSIGTAVFSAVAAGAADEYLSTRTGHDPRVVAQSLVESYTAAFGCAGWMFVLGALVCFLVLRSGPLTRDPDSPITVAH</sequence>
<feature type="transmembrane region" description="Helical" evidence="7">
    <location>
        <begin position="155"/>
        <end position="178"/>
    </location>
</feature>
<dbReference type="PANTHER" id="PTHR42718">
    <property type="entry name" value="MAJOR FACILITATOR SUPERFAMILY MULTIDRUG TRANSPORTER MFSC"/>
    <property type="match status" value="1"/>
</dbReference>
<keyword evidence="6 7" id="KW-0472">Membrane</keyword>
<evidence type="ECO:0000256" key="6">
    <source>
        <dbReference type="ARBA" id="ARBA00023136"/>
    </source>
</evidence>
<dbReference type="GO" id="GO:0022857">
    <property type="term" value="F:transmembrane transporter activity"/>
    <property type="evidence" value="ECO:0007669"/>
    <property type="project" value="InterPro"/>
</dbReference>
<dbReference type="EMBL" id="JAJOMB010000018">
    <property type="protein sequence ID" value="MCD5314833.1"/>
    <property type="molecule type" value="Genomic_DNA"/>
</dbReference>
<keyword evidence="4 7" id="KW-0812">Transmembrane</keyword>
<dbReference type="RefSeq" id="WP_231447637.1">
    <property type="nucleotide sequence ID" value="NZ_JAJOMB010000018.1"/>
</dbReference>
<protein>
    <submittedName>
        <fullName evidence="9">MFS transporter</fullName>
    </submittedName>
</protein>
<dbReference type="AlphaFoldDB" id="A0A9X1T2N6"/>
<feature type="transmembrane region" description="Helical" evidence="7">
    <location>
        <begin position="245"/>
        <end position="264"/>
    </location>
</feature>
<name>A0A9X1T2N6_9ACTN</name>
<evidence type="ECO:0000256" key="3">
    <source>
        <dbReference type="ARBA" id="ARBA00022475"/>
    </source>
</evidence>
<feature type="transmembrane region" description="Helical" evidence="7">
    <location>
        <begin position="65"/>
        <end position="82"/>
    </location>
</feature>
<reference evidence="9" key="1">
    <citation type="submission" date="2021-11" db="EMBL/GenBank/DDBJ databases">
        <title>Streptomyces corallinus and Kineosporia corallina sp. nov., two new coral-derived marine actinobacteria.</title>
        <authorList>
            <person name="Buangrab K."/>
            <person name="Sutthacheep M."/>
            <person name="Yeemin T."/>
            <person name="Harunari E."/>
            <person name="Igarashi Y."/>
            <person name="Sripreechasak P."/>
            <person name="Kanchanasin P."/>
            <person name="Tanasupawat S."/>
            <person name="Phongsopitanun W."/>
        </authorList>
    </citation>
    <scope>NUCLEOTIDE SEQUENCE</scope>
    <source>
        <strain evidence="9">JCM 31032</strain>
    </source>
</reference>
<evidence type="ECO:0000256" key="1">
    <source>
        <dbReference type="ARBA" id="ARBA00004651"/>
    </source>
</evidence>
<gene>
    <name evidence="9" type="ORF">LR394_28420</name>
</gene>
<feature type="transmembrane region" description="Helical" evidence="7">
    <location>
        <begin position="346"/>
        <end position="367"/>
    </location>
</feature>
<keyword evidence="10" id="KW-1185">Reference proteome</keyword>
<evidence type="ECO:0000313" key="9">
    <source>
        <dbReference type="EMBL" id="MCD5314833.1"/>
    </source>
</evidence>
<dbReference type="Pfam" id="PF07690">
    <property type="entry name" value="MFS_1"/>
    <property type="match status" value="1"/>
</dbReference>
<feature type="transmembrane region" description="Helical" evidence="7">
    <location>
        <begin position="379"/>
        <end position="398"/>
    </location>
</feature>
<evidence type="ECO:0000259" key="8">
    <source>
        <dbReference type="PROSITE" id="PS50850"/>
    </source>
</evidence>
<proteinExistence type="predicted"/>
<dbReference type="CDD" id="cd17321">
    <property type="entry name" value="MFS_MMR_MDR_like"/>
    <property type="match status" value="1"/>
</dbReference>
<dbReference type="Gene3D" id="1.20.1720.10">
    <property type="entry name" value="Multidrug resistance protein D"/>
    <property type="match status" value="1"/>
</dbReference>
<evidence type="ECO:0000256" key="4">
    <source>
        <dbReference type="ARBA" id="ARBA00022692"/>
    </source>
</evidence>
<comment type="caution">
    <text evidence="9">The sequence shown here is derived from an EMBL/GenBank/DDBJ whole genome shotgun (WGS) entry which is preliminary data.</text>
</comment>
<dbReference type="PANTHER" id="PTHR42718:SF46">
    <property type="entry name" value="BLR6921 PROTEIN"/>
    <property type="match status" value="1"/>
</dbReference>
<dbReference type="GO" id="GO:0005886">
    <property type="term" value="C:plasma membrane"/>
    <property type="evidence" value="ECO:0007669"/>
    <property type="project" value="UniProtKB-SubCell"/>
</dbReference>
<dbReference type="Gene3D" id="1.20.1250.20">
    <property type="entry name" value="MFS general substrate transporter like domains"/>
    <property type="match status" value="1"/>
</dbReference>
<evidence type="ECO:0000256" key="7">
    <source>
        <dbReference type="SAM" id="Phobius"/>
    </source>
</evidence>
<dbReference type="InterPro" id="IPR011701">
    <property type="entry name" value="MFS"/>
</dbReference>
<evidence type="ECO:0000313" key="10">
    <source>
        <dbReference type="Proteomes" id="UP001138997"/>
    </source>
</evidence>
<keyword evidence="2" id="KW-0813">Transport</keyword>
<keyword evidence="3" id="KW-1003">Cell membrane</keyword>
<accession>A0A9X1T2N6</accession>
<feature type="domain" description="Major facilitator superfamily (MFS) profile" evidence="8">
    <location>
        <begin position="27"/>
        <end position="485"/>
    </location>
</feature>
<feature type="transmembrane region" description="Helical" evidence="7">
    <location>
        <begin position="456"/>
        <end position="481"/>
    </location>
</feature>
<comment type="subcellular location">
    <subcellularLocation>
        <location evidence="1">Cell membrane</location>
        <topology evidence="1">Multi-pass membrane protein</topology>
    </subcellularLocation>
</comment>
<dbReference type="InterPro" id="IPR020846">
    <property type="entry name" value="MFS_dom"/>
</dbReference>
<evidence type="ECO:0000256" key="2">
    <source>
        <dbReference type="ARBA" id="ARBA00022448"/>
    </source>
</evidence>
<dbReference type="PROSITE" id="PS50850">
    <property type="entry name" value="MFS"/>
    <property type="match status" value="1"/>
</dbReference>
<organism evidence="9 10">
    <name type="scientific">Kineosporia babensis</name>
    <dbReference type="NCBI Taxonomy" id="499548"/>
    <lineage>
        <taxon>Bacteria</taxon>
        <taxon>Bacillati</taxon>
        <taxon>Actinomycetota</taxon>
        <taxon>Actinomycetes</taxon>
        <taxon>Kineosporiales</taxon>
        <taxon>Kineosporiaceae</taxon>
        <taxon>Kineosporia</taxon>
    </lineage>
</organism>
<feature type="transmembrane region" description="Helical" evidence="7">
    <location>
        <begin position="318"/>
        <end position="339"/>
    </location>
</feature>
<feature type="transmembrane region" description="Helical" evidence="7">
    <location>
        <begin position="184"/>
        <end position="202"/>
    </location>
</feature>
<dbReference type="SUPFAM" id="SSF103473">
    <property type="entry name" value="MFS general substrate transporter"/>
    <property type="match status" value="1"/>
</dbReference>
<evidence type="ECO:0000256" key="5">
    <source>
        <dbReference type="ARBA" id="ARBA00022989"/>
    </source>
</evidence>
<feature type="transmembrane region" description="Helical" evidence="7">
    <location>
        <begin position="126"/>
        <end position="143"/>
    </location>
</feature>
<feature type="transmembrane region" description="Helical" evidence="7">
    <location>
        <begin position="214"/>
        <end position="233"/>
    </location>
</feature>
<dbReference type="InterPro" id="IPR036259">
    <property type="entry name" value="MFS_trans_sf"/>
</dbReference>
<feature type="transmembrane region" description="Helical" evidence="7">
    <location>
        <begin position="285"/>
        <end position="306"/>
    </location>
</feature>
<feature type="transmembrane region" description="Helical" evidence="7">
    <location>
        <begin position="25"/>
        <end position="45"/>
    </location>
</feature>
<keyword evidence="5 7" id="KW-1133">Transmembrane helix</keyword>